<dbReference type="AlphaFoldDB" id="A0A0M0KTI6"/>
<organism evidence="1 2">
    <name type="scientific">Priestia koreensis</name>
    <dbReference type="NCBI Taxonomy" id="284581"/>
    <lineage>
        <taxon>Bacteria</taxon>
        <taxon>Bacillati</taxon>
        <taxon>Bacillota</taxon>
        <taxon>Bacilli</taxon>
        <taxon>Bacillales</taxon>
        <taxon>Bacillaceae</taxon>
        <taxon>Priestia</taxon>
    </lineage>
</organism>
<dbReference type="InterPro" id="IPR007804">
    <property type="entry name" value="GvpG"/>
</dbReference>
<protein>
    <submittedName>
        <fullName evidence="1">Gas vesicle protein GvpG</fullName>
    </submittedName>
</protein>
<evidence type="ECO:0000313" key="1">
    <source>
        <dbReference type="EMBL" id="KOO41922.1"/>
    </source>
</evidence>
<dbReference type="STRING" id="284581.AMD01_18750"/>
<accession>A0A0M0KTI6</accession>
<name>A0A0M0KTI6_9BACI</name>
<dbReference type="PATRIC" id="fig|284581.3.peg.25"/>
<gene>
    <name evidence="1" type="ORF">AMD01_18750</name>
</gene>
<dbReference type="EMBL" id="LILC01000027">
    <property type="protein sequence ID" value="KOO41922.1"/>
    <property type="molecule type" value="Genomic_DNA"/>
</dbReference>
<dbReference type="RefSeq" id="WP_053402980.1">
    <property type="nucleotide sequence ID" value="NZ_CP061868.1"/>
</dbReference>
<sequence>MIHKLITAPLNVVIKVGQKIKEEVDQQLYDLPTIQKKLVQLQMMYELDEIPEEAFKEQEAELLLRYEEAKRRELEEWENMAKRKG</sequence>
<proteinExistence type="predicted"/>
<dbReference type="Proteomes" id="UP000037558">
    <property type="component" value="Unassembled WGS sequence"/>
</dbReference>
<comment type="caution">
    <text evidence="1">The sequence shown here is derived from an EMBL/GenBank/DDBJ whole genome shotgun (WGS) entry which is preliminary data.</text>
</comment>
<reference evidence="2" key="1">
    <citation type="submission" date="2015-08" db="EMBL/GenBank/DDBJ databases">
        <title>Fjat-14210 dsm16467.</title>
        <authorList>
            <person name="Liu B."/>
            <person name="Wang J."/>
            <person name="Zhu Y."/>
            <person name="Liu G."/>
            <person name="Chen Q."/>
            <person name="Chen Z."/>
            <person name="Lan J."/>
            <person name="Che J."/>
            <person name="Ge C."/>
            <person name="Shi H."/>
            <person name="Pan Z."/>
            <person name="Liu X."/>
        </authorList>
    </citation>
    <scope>NUCLEOTIDE SEQUENCE [LARGE SCALE GENOMIC DNA]</scope>
    <source>
        <strain evidence="2">DSM 16467</strain>
    </source>
</reference>
<dbReference type="OrthoDB" id="2405115at2"/>
<evidence type="ECO:0000313" key="2">
    <source>
        <dbReference type="Proteomes" id="UP000037558"/>
    </source>
</evidence>
<keyword evidence="2" id="KW-1185">Reference proteome</keyword>
<dbReference type="Pfam" id="PF05120">
    <property type="entry name" value="GvpG"/>
    <property type="match status" value="1"/>
</dbReference>